<dbReference type="InterPro" id="IPR037883">
    <property type="entry name" value="Knr4/Smi1-like_sf"/>
</dbReference>
<organism evidence="2 3">
    <name type="scientific">Luedemannella helvata</name>
    <dbReference type="NCBI Taxonomy" id="349315"/>
    <lineage>
        <taxon>Bacteria</taxon>
        <taxon>Bacillati</taxon>
        <taxon>Actinomycetota</taxon>
        <taxon>Actinomycetes</taxon>
        <taxon>Micromonosporales</taxon>
        <taxon>Micromonosporaceae</taxon>
        <taxon>Luedemannella</taxon>
    </lineage>
</organism>
<proteinExistence type="predicted"/>
<dbReference type="Proteomes" id="UP001500655">
    <property type="component" value="Unassembled WGS sequence"/>
</dbReference>
<dbReference type="RefSeq" id="WP_344080144.1">
    <property type="nucleotide sequence ID" value="NZ_BAAALS010000009.1"/>
</dbReference>
<keyword evidence="3" id="KW-1185">Reference proteome</keyword>
<dbReference type="SUPFAM" id="SSF160631">
    <property type="entry name" value="SMI1/KNR4-like"/>
    <property type="match status" value="1"/>
</dbReference>
<reference evidence="2 3" key="1">
    <citation type="journal article" date="2019" name="Int. J. Syst. Evol. Microbiol.">
        <title>The Global Catalogue of Microorganisms (GCM) 10K type strain sequencing project: providing services to taxonomists for standard genome sequencing and annotation.</title>
        <authorList>
            <consortium name="The Broad Institute Genomics Platform"/>
            <consortium name="The Broad Institute Genome Sequencing Center for Infectious Disease"/>
            <person name="Wu L."/>
            <person name="Ma J."/>
        </authorList>
    </citation>
    <scope>NUCLEOTIDE SEQUENCE [LARGE SCALE GENOMIC DNA]</scope>
    <source>
        <strain evidence="2 3">JCM 13249</strain>
    </source>
</reference>
<name>A0ABN2KB65_9ACTN</name>
<evidence type="ECO:0000313" key="2">
    <source>
        <dbReference type="EMBL" id="GAA1752208.1"/>
    </source>
</evidence>
<evidence type="ECO:0000259" key="1">
    <source>
        <dbReference type="Pfam" id="PF09346"/>
    </source>
</evidence>
<protein>
    <submittedName>
        <fullName evidence="2">SMI1/KNR4 family protein</fullName>
    </submittedName>
</protein>
<dbReference type="Pfam" id="PF09346">
    <property type="entry name" value="SMI1_KNR4"/>
    <property type="match status" value="1"/>
</dbReference>
<feature type="domain" description="Knr4/Smi1-like" evidence="1">
    <location>
        <begin position="25"/>
        <end position="143"/>
    </location>
</feature>
<gene>
    <name evidence="2" type="ORF">GCM10009681_24000</name>
</gene>
<sequence length="175" mass="19082">MTDDTELLTRVAHRAAEDDPDVPPGVDAAAIETARTRLGFALPDLLAAAYRQVGDGGFGPEECLLPLNGEGSVVSTYLDFRETYAGSEWAWPEGVLPIMTWGCGMYACVDCRSDDATVLLFEPNPGDPDLAWYVDAPSLAAWFTHYVEDTGWWVAAERGEDFEPMAPWPHASARA</sequence>
<dbReference type="EMBL" id="BAAALS010000009">
    <property type="protein sequence ID" value="GAA1752208.1"/>
    <property type="molecule type" value="Genomic_DNA"/>
</dbReference>
<evidence type="ECO:0000313" key="3">
    <source>
        <dbReference type="Proteomes" id="UP001500655"/>
    </source>
</evidence>
<accession>A0ABN2KB65</accession>
<dbReference type="Gene3D" id="3.40.1580.10">
    <property type="entry name" value="SMI1/KNR4-like"/>
    <property type="match status" value="1"/>
</dbReference>
<dbReference type="InterPro" id="IPR018958">
    <property type="entry name" value="Knr4/Smi1-like_dom"/>
</dbReference>
<comment type="caution">
    <text evidence="2">The sequence shown here is derived from an EMBL/GenBank/DDBJ whole genome shotgun (WGS) entry which is preliminary data.</text>
</comment>